<feature type="compositionally biased region" description="Pro residues" evidence="1">
    <location>
        <begin position="80"/>
        <end position="91"/>
    </location>
</feature>
<feature type="compositionally biased region" description="Polar residues" evidence="1">
    <location>
        <begin position="189"/>
        <end position="208"/>
    </location>
</feature>
<feature type="compositionally biased region" description="Low complexity" evidence="1">
    <location>
        <begin position="29"/>
        <end position="58"/>
    </location>
</feature>
<gene>
    <name evidence="2" type="ORF">SLS58_010600</name>
</gene>
<feature type="compositionally biased region" description="Low complexity" evidence="1">
    <location>
        <begin position="158"/>
        <end position="172"/>
    </location>
</feature>
<evidence type="ECO:0000313" key="3">
    <source>
        <dbReference type="Proteomes" id="UP001521184"/>
    </source>
</evidence>
<feature type="region of interest" description="Disordered" evidence="1">
    <location>
        <begin position="1"/>
        <end position="305"/>
    </location>
</feature>
<protein>
    <submittedName>
        <fullName evidence="2">Uncharacterized protein</fullName>
    </submittedName>
</protein>
<evidence type="ECO:0000313" key="2">
    <source>
        <dbReference type="EMBL" id="KAL1634657.1"/>
    </source>
</evidence>
<dbReference type="Proteomes" id="UP001521184">
    <property type="component" value="Unassembled WGS sequence"/>
</dbReference>
<feature type="compositionally biased region" description="Low complexity" evidence="1">
    <location>
        <begin position="103"/>
        <end position="119"/>
    </location>
</feature>
<organism evidence="2 3">
    <name type="scientific">Diplodia intermedia</name>
    <dbReference type="NCBI Taxonomy" id="856260"/>
    <lineage>
        <taxon>Eukaryota</taxon>
        <taxon>Fungi</taxon>
        <taxon>Dikarya</taxon>
        <taxon>Ascomycota</taxon>
        <taxon>Pezizomycotina</taxon>
        <taxon>Dothideomycetes</taxon>
        <taxon>Dothideomycetes incertae sedis</taxon>
        <taxon>Botryosphaeriales</taxon>
        <taxon>Botryosphaeriaceae</taxon>
        <taxon>Diplodia</taxon>
    </lineage>
</organism>
<keyword evidence="3" id="KW-1185">Reference proteome</keyword>
<reference evidence="2 3" key="1">
    <citation type="journal article" date="2023" name="Plant Dis.">
        <title>First Report of Diplodia intermedia Causing Canker and Dieback Diseases on Apple Trees in Canada.</title>
        <authorList>
            <person name="Ellouze W."/>
            <person name="Ilyukhin E."/>
            <person name="Sulman M."/>
            <person name="Ali S."/>
        </authorList>
    </citation>
    <scope>NUCLEOTIDE SEQUENCE [LARGE SCALE GENOMIC DNA]</scope>
    <source>
        <strain evidence="2 3">M45-28</strain>
    </source>
</reference>
<proteinExistence type="predicted"/>
<sequence>MLISAPSRSFRGRRQKPPDLKLARSNGSTAIAPAIAATPAKTDTSSLLPSLAHSALHPQHLPTPDRARAHASARLLNELPLPPTPPQPPAKNNPRSPSDHTPSAAGAAAMGNKASKAAGDPSSPSQRSKFSLRRKPVRKDAVPPAETANGAPKPPAQGGPAPGAQAPAAQAPAPAPAPPRAPALHHPKSTTSLQQAGSQPSAYQSEENTLIAPGGHVQSPSTTLSDATVVRDRSNSPPTEPEEEEPITPTLKPAAVDLLPSPSPLPEESPSKYGVVKKPSNPALENQKGAAMHYRGKSSTGFDIFKSSTNKLQNTRRYMDAHSPPLSPTPESVVNVPSTATSPLELTMKIESIPRKSLDMFITEKLGEKISRDTSVVKSNKENLMVKKKRRSMHEPSQVVVWES</sequence>
<accession>A0ABR3T5N3</accession>
<dbReference type="EMBL" id="JAKEKT020000128">
    <property type="protein sequence ID" value="KAL1634657.1"/>
    <property type="molecule type" value="Genomic_DNA"/>
</dbReference>
<evidence type="ECO:0000256" key="1">
    <source>
        <dbReference type="SAM" id="MobiDB-lite"/>
    </source>
</evidence>
<comment type="caution">
    <text evidence="2">The sequence shown here is derived from an EMBL/GenBank/DDBJ whole genome shotgun (WGS) entry which is preliminary data.</text>
</comment>
<name>A0ABR3T5N3_9PEZI</name>